<keyword evidence="3" id="KW-1185">Reference proteome</keyword>
<comment type="caution">
    <text evidence="2">The sequence shown here is derived from an EMBL/GenBank/DDBJ whole genome shotgun (WGS) entry which is preliminary data.</text>
</comment>
<protein>
    <submittedName>
        <fullName evidence="2">Uncharacterized protein</fullName>
    </submittedName>
</protein>
<dbReference type="STRING" id="1891224.BBP83_03360"/>
<organism evidence="2 3">
    <name type="scientific">Acinetobacter celticus</name>
    <dbReference type="NCBI Taxonomy" id="1891224"/>
    <lineage>
        <taxon>Bacteria</taxon>
        <taxon>Pseudomonadati</taxon>
        <taxon>Pseudomonadota</taxon>
        <taxon>Gammaproteobacteria</taxon>
        <taxon>Moraxellales</taxon>
        <taxon>Moraxellaceae</taxon>
        <taxon>Acinetobacter</taxon>
    </lineage>
</organism>
<dbReference type="AlphaFoldDB" id="A0A1C3CXN1"/>
<dbReference type="RefSeq" id="WP_068886205.1">
    <property type="nucleotide sequence ID" value="NZ_CBCRUU010000009.1"/>
</dbReference>
<feature type="compositionally biased region" description="Polar residues" evidence="1">
    <location>
        <begin position="215"/>
        <end position="231"/>
    </location>
</feature>
<name>A0A1C3CXN1_9GAMM</name>
<proteinExistence type="predicted"/>
<dbReference type="EMBL" id="MBDL01000008">
    <property type="protein sequence ID" value="ODA13443.1"/>
    <property type="molecule type" value="Genomic_DNA"/>
</dbReference>
<gene>
    <name evidence="2" type="ORF">BBP83_03360</name>
</gene>
<accession>A0A1C3CXN1</accession>
<evidence type="ECO:0000313" key="3">
    <source>
        <dbReference type="Proteomes" id="UP000186553"/>
    </source>
</evidence>
<reference evidence="2 3" key="1">
    <citation type="submission" date="2016-07" db="EMBL/GenBank/DDBJ databases">
        <title>Acinetobacter sp. ANC 4603.</title>
        <authorList>
            <person name="Radolfova-Krizova L."/>
            <person name="Nemec A."/>
        </authorList>
    </citation>
    <scope>NUCLEOTIDE SEQUENCE [LARGE SCALE GENOMIC DNA]</scope>
    <source>
        <strain evidence="2 3">ANC 4603</strain>
    </source>
</reference>
<sequence>MQIFKNGVLFISLIVTTFTAQTIFAKEAPLELKKACLKNNPLAIGDTDPELIDLYSQICDKKKYKNQEMITQLSIQIAQKYQTLGQNLKALQLVDSLRKRNIDSQEMTDITFLASIAISQNALNQMRTTELRALTETTYVPAKQLTETIRFAQPTVENYSMKKAENANKPKIFNRSTAKNSDFKKIKNTSMVKASGQKSSKPSKTTVSKDHVIAKTTSSSSASPFDTLNKK</sequence>
<dbReference type="Proteomes" id="UP000186553">
    <property type="component" value="Unassembled WGS sequence"/>
</dbReference>
<evidence type="ECO:0000313" key="2">
    <source>
        <dbReference type="EMBL" id="ODA13443.1"/>
    </source>
</evidence>
<evidence type="ECO:0000256" key="1">
    <source>
        <dbReference type="SAM" id="MobiDB-lite"/>
    </source>
</evidence>
<feature type="region of interest" description="Disordered" evidence="1">
    <location>
        <begin position="184"/>
        <end position="231"/>
    </location>
</feature>
<dbReference type="OrthoDB" id="6711608at2"/>